<dbReference type="Proteomes" id="UP000265515">
    <property type="component" value="Unassembled WGS sequence"/>
</dbReference>
<protein>
    <submittedName>
        <fullName evidence="1">Uncharacterized protein</fullName>
    </submittedName>
</protein>
<dbReference type="AlphaFoldDB" id="A0A388LZ12"/>
<accession>A0A388LZ12</accession>
<sequence length="88" mass="9632">MKCSKGTNLRGRKTGAVRRKLQAFAETINKLTAEVLSITPETVNARHVEQALATLLTLNICGIDARSVVEQIQEGKLAESLRTEALKQ</sequence>
<keyword evidence="2" id="KW-1185">Reference proteome</keyword>
<dbReference type="EMBL" id="BFEA01000613">
    <property type="protein sequence ID" value="GBG87449.1"/>
    <property type="molecule type" value="Genomic_DNA"/>
</dbReference>
<proteinExistence type="predicted"/>
<organism evidence="1 2">
    <name type="scientific">Chara braunii</name>
    <name type="common">Braun's stonewort</name>
    <dbReference type="NCBI Taxonomy" id="69332"/>
    <lineage>
        <taxon>Eukaryota</taxon>
        <taxon>Viridiplantae</taxon>
        <taxon>Streptophyta</taxon>
        <taxon>Charophyceae</taxon>
        <taxon>Charales</taxon>
        <taxon>Characeae</taxon>
        <taxon>Chara</taxon>
    </lineage>
</organism>
<reference evidence="1 2" key="1">
    <citation type="journal article" date="2018" name="Cell">
        <title>The Chara Genome: Secondary Complexity and Implications for Plant Terrestrialization.</title>
        <authorList>
            <person name="Nishiyama T."/>
            <person name="Sakayama H."/>
            <person name="Vries J.D."/>
            <person name="Buschmann H."/>
            <person name="Saint-Marcoux D."/>
            <person name="Ullrich K.K."/>
            <person name="Haas F.B."/>
            <person name="Vanderstraeten L."/>
            <person name="Becker D."/>
            <person name="Lang D."/>
            <person name="Vosolsobe S."/>
            <person name="Rombauts S."/>
            <person name="Wilhelmsson P.K.I."/>
            <person name="Janitza P."/>
            <person name="Kern R."/>
            <person name="Heyl A."/>
            <person name="Rumpler F."/>
            <person name="Villalobos L.I.A.C."/>
            <person name="Clay J.M."/>
            <person name="Skokan R."/>
            <person name="Toyoda A."/>
            <person name="Suzuki Y."/>
            <person name="Kagoshima H."/>
            <person name="Schijlen E."/>
            <person name="Tajeshwar N."/>
            <person name="Catarino B."/>
            <person name="Hetherington A.J."/>
            <person name="Saltykova A."/>
            <person name="Bonnot C."/>
            <person name="Breuninger H."/>
            <person name="Symeonidi A."/>
            <person name="Radhakrishnan G.V."/>
            <person name="Van Nieuwerburgh F."/>
            <person name="Deforce D."/>
            <person name="Chang C."/>
            <person name="Karol K.G."/>
            <person name="Hedrich R."/>
            <person name="Ulvskov P."/>
            <person name="Glockner G."/>
            <person name="Delwiche C.F."/>
            <person name="Petrasek J."/>
            <person name="Van de Peer Y."/>
            <person name="Friml J."/>
            <person name="Beilby M."/>
            <person name="Dolan L."/>
            <person name="Kohara Y."/>
            <person name="Sugano S."/>
            <person name="Fujiyama A."/>
            <person name="Delaux P.-M."/>
            <person name="Quint M."/>
            <person name="TheiBen G."/>
            <person name="Hagemann M."/>
            <person name="Harholt J."/>
            <person name="Dunand C."/>
            <person name="Zachgo S."/>
            <person name="Langdale J."/>
            <person name="Maumus F."/>
            <person name="Straeten D.V.D."/>
            <person name="Gould S.B."/>
            <person name="Rensing S.A."/>
        </authorList>
    </citation>
    <scope>NUCLEOTIDE SEQUENCE [LARGE SCALE GENOMIC DNA]</scope>
    <source>
        <strain evidence="1 2">S276</strain>
    </source>
</reference>
<evidence type="ECO:0000313" key="1">
    <source>
        <dbReference type="EMBL" id="GBG87449.1"/>
    </source>
</evidence>
<feature type="non-terminal residue" evidence="1">
    <location>
        <position position="88"/>
    </location>
</feature>
<gene>
    <name evidence="1" type="ORF">CBR_g45507</name>
</gene>
<name>A0A388LZ12_CHABU</name>
<comment type="caution">
    <text evidence="1">The sequence shown here is derived from an EMBL/GenBank/DDBJ whole genome shotgun (WGS) entry which is preliminary data.</text>
</comment>
<dbReference type="Gramene" id="GBG87449">
    <property type="protein sequence ID" value="GBG87449"/>
    <property type="gene ID" value="CBR_g45507"/>
</dbReference>
<evidence type="ECO:0000313" key="2">
    <source>
        <dbReference type="Proteomes" id="UP000265515"/>
    </source>
</evidence>